<dbReference type="RefSeq" id="WP_380072484.1">
    <property type="nucleotide sequence ID" value="NZ_JBHRTO010000001.1"/>
</dbReference>
<feature type="signal peptide" evidence="1">
    <location>
        <begin position="1"/>
        <end position="20"/>
    </location>
</feature>
<keyword evidence="1" id="KW-0732">Signal</keyword>
<evidence type="ECO:0000313" key="3">
    <source>
        <dbReference type="Proteomes" id="UP001595547"/>
    </source>
</evidence>
<name>A0ABV7J1P7_9RHOB</name>
<dbReference type="EMBL" id="JBHRTO010000001">
    <property type="protein sequence ID" value="MFC3180864.1"/>
    <property type="molecule type" value="Genomic_DNA"/>
</dbReference>
<sequence>MRGLALLMMVALAGCVDSGAASQPSVTVVEQCSAESGFTARAEAEHAKGVQGDIPGTPKELAAINACVKAKSSGQVSAAPTQTAPAKPAVIPAPVGHRSCRNTMVGGDGYACMPI</sequence>
<protein>
    <recommendedName>
        <fullName evidence="4">Secreted protein</fullName>
    </recommendedName>
</protein>
<reference evidence="3" key="1">
    <citation type="journal article" date="2019" name="Int. J. Syst. Evol. Microbiol.">
        <title>The Global Catalogue of Microorganisms (GCM) 10K type strain sequencing project: providing services to taxonomists for standard genome sequencing and annotation.</title>
        <authorList>
            <consortium name="The Broad Institute Genomics Platform"/>
            <consortium name="The Broad Institute Genome Sequencing Center for Infectious Disease"/>
            <person name="Wu L."/>
            <person name="Ma J."/>
        </authorList>
    </citation>
    <scope>NUCLEOTIDE SEQUENCE [LARGE SCALE GENOMIC DNA]</scope>
    <source>
        <strain evidence="3">KCTC 52039</strain>
    </source>
</reference>
<evidence type="ECO:0008006" key="4">
    <source>
        <dbReference type="Google" id="ProtNLM"/>
    </source>
</evidence>
<proteinExistence type="predicted"/>
<dbReference type="PROSITE" id="PS51257">
    <property type="entry name" value="PROKAR_LIPOPROTEIN"/>
    <property type="match status" value="1"/>
</dbReference>
<evidence type="ECO:0000313" key="2">
    <source>
        <dbReference type="EMBL" id="MFC3180864.1"/>
    </source>
</evidence>
<gene>
    <name evidence="2" type="ORF">ACFOGH_07680</name>
</gene>
<keyword evidence="3" id="KW-1185">Reference proteome</keyword>
<organism evidence="2 3">
    <name type="scientific">Cypionkella sinensis</name>
    <dbReference type="NCBI Taxonomy" id="1756043"/>
    <lineage>
        <taxon>Bacteria</taxon>
        <taxon>Pseudomonadati</taxon>
        <taxon>Pseudomonadota</taxon>
        <taxon>Alphaproteobacteria</taxon>
        <taxon>Rhodobacterales</taxon>
        <taxon>Paracoccaceae</taxon>
        <taxon>Cypionkella</taxon>
    </lineage>
</organism>
<feature type="chain" id="PRO_5047381118" description="Secreted protein" evidence="1">
    <location>
        <begin position="21"/>
        <end position="115"/>
    </location>
</feature>
<accession>A0ABV7J1P7</accession>
<comment type="caution">
    <text evidence="2">The sequence shown here is derived from an EMBL/GenBank/DDBJ whole genome shotgun (WGS) entry which is preliminary data.</text>
</comment>
<evidence type="ECO:0000256" key="1">
    <source>
        <dbReference type="SAM" id="SignalP"/>
    </source>
</evidence>
<dbReference type="Proteomes" id="UP001595547">
    <property type="component" value="Unassembled WGS sequence"/>
</dbReference>